<accession>A0ABP9NL46</accession>
<name>A0ABP9NL46_9PSEU</name>
<evidence type="ECO:0000256" key="1">
    <source>
        <dbReference type="SAM" id="MobiDB-lite"/>
    </source>
</evidence>
<evidence type="ECO:0000313" key="2">
    <source>
        <dbReference type="EMBL" id="GAA5125470.1"/>
    </source>
</evidence>
<feature type="compositionally biased region" description="Low complexity" evidence="1">
    <location>
        <begin position="116"/>
        <end position="125"/>
    </location>
</feature>
<proteinExistence type="predicted"/>
<feature type="compositionally biased region" description="Polar residues" evidence="1">
    <location>
        <begin position="130"/>
        <end position="144"/>
    </location>
</feature>
<dbReference type="EMBL" id="BAABJO010000014">
    <property type="protein sequence ID" value="GAA5125470.1"/>
    <property type="molecule type" value="Genomic_DNA"/>
</dbReference>
<sequence length="144" mass="15399">MSPTKHRAVNRRSIQDPVGVLLHTGGRDPLLREPGLVHDEHRTRLAELLDDPTAQVVARPVDIPIGPLSSCCIPSGVVSPATSANGRPFLPANGASNPDTNDRARRRGSTRKNRAAARANNLSNRPTCAARSSFSPQGRETGRS</sequence>
<evidence type="ECO:0000313" key="3">
    <source>
        <dbReference type="Proteomes" id="UP001500804"/>
    </source>
</evidence>
<gene>
    <name evidence="2" type="ORF">GCM10023320_39900</name>
</gene>
<feature type="region of interest" description="Disordered" evidence="1">
    <location>
        <begin position="80"/>
        <end position="144"/>
    </location>
</feature>
<feature type="compositionally biased region" description="Basic residues" evidence="1">
    <location>
        <begin position="104"/>
        <end position="115"/>
    </location>
</feature>
<dbReference type="Proteomes" id="UP001500804">
    <property type="component" value="Unassembled WGS sequence"/>
</dbReference>
<reference evidence="3" key="1">
    <citation type="journal article" date="2019" name="Int. J. Syst. Evol. Microbiol.">
        <title>The Global Catalogue of Microorganisms (GCM) 10K type strain sequencing project: providing services to taxonomists for standard genome sequencing and annotation.</title>
        <authorList>
            <consortium name="The Broad Institute Genomics Platform"/>
            <consortium name="The Broad Institute Genome Sequencing Center for Infectious Disease"/>
            <person name="Wu L."/>
            <person name="Ma J."/>
        </authorList>
    </citation>
    <scope>NUCLEOTIDE SEQUENCE [LARGE SCALE GENOMIC DNA]</scope>
    <source>
        <strain evidence="3">JCM 18302</strain>
    </source>
</reference>
<organism evidence="2 3">
    <name type="scientific">Pseudonocardia adelaidensis</name>
    <dbReference type="NCBI Taxonomy" id="648754"/>
    <lineage>
        <taxon>Bacteria</taxon>
        <taxon>Bacillati</taxon>
        <taxon>Actinomycetota</taxon>
        <taxon>Actinomycetes</taxon>
        <taxon>Pseudonocardiales</taxon>
        <taxon>Pseudonocardiaceae</taxon>
        <taxon>Pseudonocardia</taxon>
    </lineage>
</organism>
<comment type="caution">
    <text evidence="2">The sequence shown here is derived from an EMBL/GenBank/DDBJ whole genome shotgun (WGS) entry which is preliminary data.</text>
</comment>
<keyword evidence="3" id="KW-1185">Reference proteome</keyword>
<protein>
    <submittedName>
        <fullName evidence="2">Uncharacterized protein</fullName>
    </submittedName>
</protein>